<dbReference type="PANTHER" id="PTHR46390">
    <property type="entry name" value="MANNOSE-1-PHOSPHATE GUANYLYLTRANSFERASE"/>
    <property type="match status" value="1"/>
</dbReference>
<dbReference type="SUPFAM" id="SSF159283">
    <property type="entry name" value="Guanosine diphospho-D-mannose pyrophosphorylase/mannose-6-phosphate isomerase linker domain"/>
    <property type="match status" value="1"/>
</dbReference>
<dbReference type="Proteomes" id="UP000807850">
    <property type="component" value="Unassembled WGS sequence"/>
</dbReference>
<keyword evidence="3" id="KW-0548">Nucleotidyltransferase</keyword>
<feature type="domain" description="MannoseP isomerase/GMP-like beta-helix" evidence="2">
    <location>
        <begin position="291"/>
        <end position="339"/>
    </location>
</feature>
<dbReference type="Pfam" id="PF22640">
    <property type="entry name" value="ManC_GMP_beta-helix"/>
    <property type="match status" value="1"/>
</dbReference>
<reference evidence="3" key="1">
    <citation type="submission" date="2020-07" db="EMBL/GenBank/DDBJ databases">
        <title>Huge and variable diversity of episymbiotic CPR bacteria and DPANN archaea in groundwater ecosystems.</title>
        <authorList>
            <person name="He C.Y."/>
            <person name="Keren R."/>
            <person name="Whittaker M."/>
            <person name="Farag I.F."/>
            <person name="Doudna J."/>
            <person name="Cate J.H.D."/>
            <person name="Banfield J.F."/>
        </authorList>
    </citation>
    <scope>NUCLEOTIDE SEQUENCE</scope>
    <source>
        <strain evidence="3">NC_groundwater_928_Pr1_S-0.2um_72_17</strain>
    </source>
</reference>
<protein>
    <submittedName>
        <fullName evidence="3">Mannose-1-phosphate guanylyltransferase</fullName>
    </submittedName>
</protein>
<dbReference type="InterPro" id="IPR029044">
    <property type="entry name" value="Nucleotide-diphossugar_trans"/>
</dbReference>
<dbReference type="GO" id="GO:0009298">
    <property type="term" value="P:GDP-mannose biosynthetic process"/>
    <property type="evidence" value="ECO:0007669"/>
    <property type="project" value="TreeGrafter"/>
</dbReference>
<dbReference type="AlphaFoldDB" id="A0A9D6L7K4"/>
<evidence type="ECO:0000259" key="1">
    <source>
        <dbReference type="Pfam" id="PF00483"/>
    </source>
</evidence>
<comment type="caution">
    <text evidence="3">The sequence shown here is derived from an EMBL/GenBank/DDBJ whole genome shotgun (WGS) entry which is preliminary data.</text>
</comment>
<accession>A0A9D6L7K4</accession>
<gene>
    <name evidence="3" type="ORF">HY076_03470</name>
</gene>
<organism evidence="3 4">
    <name type="scientific">Eiseniibacteriota bacterium</name>
    <dbReference type="NCBI Taxonomy" id="2212470"/>
    <lineage>
        <taxon>Bacteria</taxon>
        <taxon>Candidatus Eiseniibacteriota</taxon>
    </lineage>
</organism>
<evidence type="ECO:0000259" key="2">
    <source>
        <dbReference type="Pfam" id="PF22640"/>
    </source>
</evidence>
<feature type="domain" description="Nucleotidyl transferase" evidence="1">
    <location>
        <begin position="9"/>
        <end position="274"/>
    </location>
</feature>
<keyword evidence="3" id="KW-0808">Transferase</keyword>
<dbReference type="InterPro" id="IPR005835">
    <property type="entry name" value="NTP_transferase_dom"/>
</dbReference>
<dbReference type="Pfam" id="PF00483">
    <property type="entry name" value="NTP_transferase"/>
    <property type="match status" value="1"/>
</dbReference>
<sequence>MSGDDRGVLVLAGGRGERFWPWSTPSRPKQLLPLASGGRTLLAATIERARRLARPERIVIVTAADLVDEVRRECKGVTVLGEPIARNTAPAIAAGMVYLPGVTTWAVLAADHLIDDTDAFARDLDRAFAIAERDPVLVTIGIPPRGVETNFGYIQRGARLADRVYRVARFKEKPERALAEAWSADGEHLWNASLFVWRRSVFMDALEVGRPEMARVFRDFRFASGPDGWRNAAGEIFPTVEAISVDYAVLEHAPNTIVIEATFDWDDLGSWGAWARRQPRDARGNVRFGDAIVEDCDDCVVVGEGGTAAAVGLRDMVVVHSHGATLACRLDRTDHVRRVSAALRDRSPS</sequence>
<dbReference type="InterPro" id="IPR049577">
    <property type="entry name" value="GMPP_N"/>
</dbReference>
<dbReference type="CDD" id="cd02509">
    <property type="entry name" value="GDP-M1P_Guanylyltransferase"/>
    <property type="match status" value="1"/>
</dbReference>
<dbReference type="InterPro" id="IPR054566">
    <property type="entry name" value="ManC/GMP-like_b-helix"/>
</dbReference>
<dbReference type="EMBL" id="JACQAY010000102">
    <property type="protein sequence ID" value="MBI3539314.1"/>
    <property type="molecule type" value="Genomic_DNA"/>
</dbReference>
<evidence type="ECO:0000313" key="3">
    <source>
        <dbReference type="EMBL" id="MBI3539314.1"/>
    </source>
</evidence>
<evidence type="ECO:0000313" key="4">
    <source>
        <dbReference type="Proteomes" id="UP000807850"/>
    </source>
</evidence>
<dbReference type="PANTHER" id="PTHR46390:SF1">
    <property type="entry name" value="MANNOSE-1-PHOSPHATE GUANYLYLTRANSFERASE"/>
    <property type="match status" value="1"/>
</dbReference>
<dbReference type="SUPFAM" id="SSF53448">
    <property type="entry name" value="Nucleotide-diphospho-sugar transferases"/>
    <property type="match status" value="1"/>
</dbReference>
<proteinExistence type="predicted"/>
<dbReference type="Gene3D" id="3.90.550.10">
    <property type="entry name" value="Spore Coat Polysaccharide Biosynthesis Protein SpsA, Chain A"/>
    <property type="match status" value="1"/>
</dbReference>
<name>A0A9D6L7K4_UNCEI</name>
<dbReference type="GO" id="GO:0004475">
    <property type="term" value="F:mannose-1-phosphate guanylyltransferase (GTP) activity"/>
    <property type="evidence" value="ECO:0007669"/>
    <property type="project" value="InterPro"/>
</dbReference>
<dbReference type="InterPro" id="IPR051161">
    <property type="entry name" value="Mannose-6P_isomerase_type2"/>
</dbReference>